<proteinExistence type="inferred from homology"/>
<feature type="domain" description="Peptidase S33 tripeptidyl aminopeptidase-like C-terminal" evidence="4">
    <location>
        <begin position="447"/>
        <end position="554"/>
    </location>
</feature>
<name>A0A8H2X3C3_9AGAM</name>
<accession>A0A8H2X3C3</accession>
<evidence type="ECO:0000313" key="6">
    <source>
        <dbReference type="Proteomes" id="UP000663853"/>
    </source>
</evidence>
<dbReference type="InterPro" id="IPR029058">
    <property type="entry name" value="AB_hydrolase_fold"/>
</dbReference>
<comment type="caution">
    <text evidence="5">The sequence shown here is derived from an EMBL/GenBank/DDBJ whole genome shotgun (WGS) entry which is preliminary data.</text>
</comment>
<dbReference type="PANTHER" id="PTHR43248">
    <property type="entry name" value="2-SUCCINYL-6-HYDROXY-2,4-CYCLOHEXADIENE-1-CARBOXYLATE SYNTHASE"/>
    <property type="match status" value="1"/>
</dbReference>
<dbReference type="InterPro" id="IPR051601">
    <property type="entry name" value="Serine_prot/Carboxylest_S33"/>
</dbReference>
<dbReference type="AlphaFoldDB" id="A0A8H2X3C3"/>
<dbReference type="InterPro" id="IPR013595">
    <property type="entry name" value="Pept_S33_TAP-like_C"/>
</dbReference>
<dbReference type="InterPro" id="IPR000073">
    <property type="entry name" value="AB_hydrolase_1"/>
</dbReference>
<evidence type="ECO:0000313" key="5">
    <source>
        <dbReference type="EMBL" id="CAE6414369.1"/>
    </source>
</evidence>
<dbReference type="SUPFAM" id="SSF53474">
    <property type="entry name" value="alpha/beta-Hydrolases"/>
    <property type="match status" value="1"/>
</dbReference>
<evidence type="ECO:0000259" key="4">
    <source>
        <dbReference type="Pfam" id="PF08386"/>
    </source>
</evidence>
<protein>
    <submittedName>
        <fullName evidence="5">Uncharacterized protein</fullName>
    </submittedName>
</protein>
<feature type="domain" description="AB hydrolase-1" evidence="3">
    <location>
        <begin position="98"/>
        <end position="270"/>
    </location>
</feature>
<dbReference type="Pfam" id="PF00561">
    <property type="entry name" value="Abhydrolase_1"/>
    <property type="match status" value="1"/>
</dbReference>
<dbReference type="Gene3D" id="3.40.50.1820">
    <property type="entry name" value="alpha/beta hydrolase"/>
    <property type="match status" value="1"/>
</dbReference>
<keyword evidence="2" id="KW-0378">Hydrolase</keyword>
<dbReference type="GO" id="GO:0016787">
    <property type="term" value="F:hydrolase activity"/>
    <property type="evidence" value="ECO:0007669"/>
    <property type="project" value="UniProtKB-KW"/>
</dbReference>
<organism evidence="5 6">
    <name type="scientific">Rhizoctonia solani</name>
    <dbReference type="NCBI Taxonomy" id="456999"/>
    <lineage>
        <taxon>Eukaryota</taxon>
        <taxon>Fungi</taxon>
        <taxon>Dikarya</taxon>
        <taxon>Basidiomycota</taxon>
        <taxon>Agaricomycotina</taxon>
        <taxon>Agaricomycetes</taxon>
        <taxon>Cantharellales</taxon>
        <taxon>Ceratobasidiaceae</taxon>
        <taxon>Rhizoctonia</taxon>
    </lineage>
</organism>
<reference evidence="5" key="1">
    <citation type="submission" date="2021-01" db="EMBL/GenBank/DDBJ databases">
        <authorList>
            <person name="Kaushik A."/>
        </authorList>
    </citation>
    <scope>NUCLEOTIDE SEQUENCE</scope>
    <source>
        <strain evidence="5">AG6-10EEA</strain>
    </source>
</reference>
<evidence type="ECO:0000256" key="2">
    <source>
        <dbReference type="ARBA" id="ARBA00022801"/>
    </source>
</evidence>
<evidence type="ECO:0000256" key="1">
    <source>
        <dbReference type="ARBA" id="ARBA00010088"/>
    </source>
</evidence>
<dbReference type="EMBL" id="CAJMXA010000069">
    <property type="protein sequence ID" value="CAE6414369.1"/>
    <property type="molecule type" value="Genomic_DNA"/>
</dbReference>
<evidence type="ECO:0000259" key="3">
    <source>
        <dbReference type="Pfam" id="PF00561"/>
    </source>
</evidence>
<dbReference type="Proteomes" id="UP000663853">
    <property type="component" value="Unassembled WGS sequence"/>
</dbReference>
<sequence>MVTCALLNFSSMMSILTWKRAAMLTGLMILPTRGASIYSRQSNTSAISWFPCPDSDTTQCAIFDVPLDYTNPNNGATVSIFLRKFPATAPEDQRLGSLLTNPGGPGGSGSRWIAEAGEEVSTLVDGRYDIIGFDPRAVNLTGPPTACHDVEAKFVHREYQLAMHGPPFPHVGGAGERAHVAKLAAIQAGHNAACEKNGNHKMLKNSGTVAVVKDMERIMQALGEDGLNYLGYSYGTILGATFAAMRPDMVKRMVLDGVSNSESYFDDILQFGRDAMQDTHKVISGFITECVEAGPPGCALALTQDNKTETAEGLTKRIDALYNRFEQEPLVIGDLPAGTGIIQAHSVQYLILNSMYAPVSWTALARMLLDLEQGDGSSLYTALFGAIYQYLTPRPYDQNVFNRSMQMSGSREGLYPILCGDSQQSNLNITVDEYANYFRELGGLNSVGEQWALLAGGCRGWSFQAKERYTGPWTVEKGLKKTKFPILFVSLDADPVTPLPSAIKMSRGFGNESASLLVQKGYGHCSTAHPSLCTVKNIHDYFVEGKVPVNGTHCTPEPNWIFPSSNLTNSKRSTLSKRDNKLLDAVEKIGRTRSKFMGGF</sequence>
<gene>
    <name evidence="5" type="ORF">RDB_LOCUS4311</name>
</gene>
<dbReference type="Pfam" id="PF08386">
    <property type="entry name" value="Abhydrolase_4"/>
    <property type="match status" value="1"/>
</dbReference>
<comment type="similarity">
    <text evidence="1">Belongs to the peptidase S33 family.</text>
</comment>
<dbReference type="PANTHER" id="PTHR43248:SF25">
    <property type="entry name" value="AB HYDROLASE-1 DOMAIN-CONTAINING PROTEIN-RELATED"/>
    <property type="match status" value="1"/>
</dbReference>